<dbReference type="AlphaFoldDB" id="A0AAP0PL10"/>
<sequence>MAGTGTTAGGGGLLRGVAGGSVRGPGSRLMVSGGALAMVLVPVPVRALALAMALVVVVLVVVDMVMEAGLAVQVEAVAAAQAATGPTSPLQNLGREAGMEIEVALSRRFVACML</sequence>
<gene>
    <name evidence="2" type="ORF">Sjap_004559</name>
</gene>
<protein>
    <submittedName>
        <fullName evidence="2">Uncharacterized protein</fullName>
    </submittedName>
</protein>
<keyword evidence="1" id="KW-0812">Transmembrane</keyword>
<comment type="caution">
    <text evidence="2">The sequence shown here is derived from an EMBL/GenBank/DDBJ whole genome shotgun (WGS) entry which is preliminary data.</text>
</comment>
<evidence type="ECO:0000256" key="1">
    <source>
        <dbReference type="SAM" id="Phobius"/>
    </source>
</evidence>
<keyword evidence="1" id="KW-0472">Membrane</keyword>
<dbReference type="Proteomes" id="UP001417504">
    <property type="component" value="Unassembled WGS sequence"/>
</dbReference>
<keyword evidence="1" id="KW-1133">Transmembrane helix</keyword>
<keyword evidence="3" id="KW-1185">Reference proteome</keyword>
<feature type="transmembrane region" description="Helical" evidence="1">
    <location>
        <begin position="35"/>
        <end position="62"/>
    </location>
</feature>
<evidence type="ECO:0000313" key="3">
    <source>
        <dbReference type="Proteomes" id="UP001417504"/>
    </source>
</evidence>
<accession>A0AAP0PL10</accession>
<organism evidence="2 3">
    <name type="scientific">Stephania japonica</name>
    <dbReference type="NCBI Taxonomy" id="461633"/>
    <lineage>
        <taxon>Eukaryota</taxon>
        <taxon>Viridiplantae</taxon>
        <taxon>Streptophyta</taxon>
        <taxon>Embryophyta</taxon>
        <taxon>Tracheophyta</taxon>
        <taxon>Spermatophyta</taxon>
        <taxon>Magnoliopsida</taxon>
        <taxon>Ranunculales</taxon>
        <taxon>Menispermaceae</taxon>
        <taxon>Menispermoideae</taxon>
        <taxon>Cissampelideae</taxon>
        <taxon>Stephania</taxon>
    </lineage>
</organism>
<evidence type="ECO:0000313" key="2">
    <source>
        <dbReference type="EMBL" id="KAK9144656.1"/>
    </source>
</evidence>
<dbReference type="EMBL" id="JBBNAE010000002">
    <property type="protein sequence ID" value="KAK9144656.1"/>
    <property type="molecule type" value="Genomic_DNA"/>
</dbReference>
<reference evidence="2 3" key="1">
    <citation type="submission" date="2024-01" db="EMBL/GenBank/DDBJ databases">
        <title>Genome assemblies of Stephania.</title>
        <authorList>
            <person name="Yang L."/>
        </authorList>
    </citation>
    <scope>NUCLEOTIDE SEQUENCE [LARGE SCALE GENOMIC DNA]</scope>
    <source>
        <strain evidence="2">QJT</strain>
        <tissue evidence="2">Leaf</tissue>
    </source>
</reference>
<proteinExistence type="predicted"/>
<name>A0AAP0PL10_9MAGN</name>